<dbReference type="InterPro" id="IPR000620">
    <property type="entry name" value="EamA_dom"/>
</dbReference>
<dbReference type="Proteomes" id="UP001139559">
    <property type="component" value="Unassembled WGS sequence"/>
</dbReference>
<dbReference type="GO" id="GO:0016020">
    <property type="term" value="C:membrane"/>
    <property type="evidence" value="ECO:0007669"/>
    <property type="project" value="UniProtKB-SubCell"/>
</dbReference>
<feature type="transmembrane region" description="Helical" evidence="5">
    <location>
        <begin position="187"/>
        <end position="205"/>
    </location>
</feature>
<keyword evidence="2 5" id="KW-0812">Transmembrane</keyword>
<dbReference type="SUPFAM" id="SSF103481">
    <property type="entry name" value="Multidrug resistance efflux transporter EmrE"/>
    <property type="match status" value="2"/>
</dbReference>
<dbReference type="PANTHER" id="PTHR32322">
    <property type="entry name" value="INNER MEMBRANE TRANSPORTER"/>
    <property type="match status" value="1"/>
</dbReference>
<keyword evidence="4 5" id="KW-0472">Membrane</keyword>
<accession>A0A9X1XL57</accession>
<feature type="transmembrane region" description="Helical" evidence="5">
    <location>
        <begin position="217"/>
        <end position="237"/>
    </location>
</feature>
<comment type="subcellular location">
    <subcellularLocation>
        <location evidence="1">Membrane</location>
        <topology evidence="1">Multi-pass membrane protein</topology>
    </subcellularLocation>
</comment>
<organism evidence="7 8">
    <name type="scientific">Vibrio amylolyticus</name>
    <dbReference type="NCBI Taxonomy" id="2847292"/>
    <lineage>
        <taxon>Bacteria</taxon>
        <taxon>Pseudomonadati</taxon>
        <taxon>Pseudomonadota</taxon>
        <taxon>Gammaproteobacteria</taxon>
        <taxon>Vibrionales</taxon>
        <taxon>Vibrionaceae</taxon>
        <taxon>Vibrio</taxon>
    </lineage>
</organism>
<dbReference type="InterPro" id="IPR037185">
    <property type="entry name" value="EmrE-like"/>
</dbReference>
<feature type="transmembrane region" description="Helical" evidence="5">
    <location>
        <begin position="75"/>
        <end position="98"/>
    </location>
</feature>
<sequence>MPIYLVTFITMVAFAANSLLCRVALAHNAIDPGSFTILRIISGMCTLVIIHFIARRFLSSEQTPSSSLLPTSRKHFVLLLCGSLTLFLYAIAFSFAYIELTAGAGALLLFGAVQLTMIGFHIWQGNALNRNEWLGLGLSISGFVLLMLPSASAPDFMSAIMMIFAGISWAVFTLLGKRKSVTSPRVGMTQSFIGAAGIVLFLSPWTLKIDSITFDGAMWAVLSGVLASGMGYVLWYYVLTKLSVLKASVAQLSVPIIALFLGMLLLDEALSLTVVITSVMILGGILLIFLNKESSPAK</sequence>
<feature type="transmembrane region" description="Helical" evidence="5">
    <location>
        <begin position="249"/>
        <end position="266"/>
    </location>
</feature>
<reference evidence="7" key="1">
    <citation type="submission" date="2021-11" db="EMBL/GenBank/DDBJ databases">
        <title>Vibrio ZSDE26 sp. nov. and Vibrio ZSDZ34 sp. nov., isolated from coastal seawater in Qingdao.</title>
        <authorList>
            <person name="Zhang P."/>
        </authorList>
    </citation>
    <scope>NUCLEOTIDE SEQUENCE</scope>
    <source>
        <strain evidence="7">ZSDE26</strain>
    </source>
</reference>
<evidence type="ECO:0000256" key="1">
    <source>
        <dbReference type="ARBA" id="ARBA00004141"/>
    </source>
</evidence>
<feature type="transmembrane region" description="Helical" evidence="5">
    <location>
        <begin position="104"/>
        <end position="121"/>
    </location>
</feature>
<feature type="transmembrane region" description="Helical" evidence="5">
    <location>
        <begin position="133"/>
        <end position="150"/>
    </location>
</feature>
<dbReference type="RefSeq" id="WP_248008832.1">
    <property type="nucleotide sequence ID" value="NZ_JAJHVV010000006.1"/>
</dbReference>
<dbReference type="Pfam" id="PF00892">
    <property type="entry name" value="EamA"/>
    <property type="match status" value="1"/>
</dbReference>
<dbReference type="PANTHER" id="PTHR32322:SF9">
    <property type="entry name" value="AMINO-ACID METABOLITE EFFLUX PUMP-RELATED"/>
    <property type="match status" value="1"/>
</dbReference>
<gene>
    <name evidence="7" type="ORF">KP803_10705</name>
</gene>
<evidence type="ECO:0000256" key="4">
    <source>
        <dbReference type="ARBA" id="ARBA00023136"/>
    </source>
</evidence>
<feature type="transmembrane region" description="Helical" evidence="5">
    <location>
        <begin position="272"/>
        <end position="290"/>
    </location>
</feature>
<dbReference type="InterPro" id="IPR050638">
    <property type="entry name" value="AA-Vitamin_Transporters"/>
</dbReference>
<evidence type="ECO:0000256" key="3">
    <source>
        <dbReference type="ARBA" id="ARBA00022989"/>
    </source>
</evidence>
<evidence type="ECO:0000256" key="2">
    <source>
        <dbReference type="ARBA" id="ARBA00022692"/>
    </source>
</evidence>
<feature type="domain" description="EamA" evidence="6">
    <location>
        <begin position="158"/>
        <end position="289"/>
    </location>
</feature>
<keyword evidence="3 5" id="KW-1133">Transmembrane helix</keyword>
<feature type="transmembrane region" description="Helical" evidence="5">
    <location>
        <begin position="156"/>
        <end position="175"/>
    </location>
</feature>
<evidence type="ECO:0000313" key="7">
    <source>
        <dbReference type="EMBL" id="MCK6263743.1"/>
    </source>
</evidence>
<comment type="caution">
    <text evidence="7">The sequence shown here is derived from an EMBL/GenBank/DDBJ whole genome shotgun (WGS) entry which is preliminary data.</text>
</comment>
<evidence type="ECO:0000256" key="5">
    <source>
        <dbReference type="SAM" id="Phobius"/>
    </source>
</evidence>
<proteinExistence type="predicted"/>
<dbReference type="EMBL" id="JAJHVV010000006">
    <property type="protein sequence ID" value="MCK6263743.1"/>
    <property type="molecule type" value="Genomic_DNA"/>
</dbReference>
<evidence type="ECO:0000259" key="6">
    <source>
        <dbReference type="Pfam" id="PF00892"/>
    </source>
</evidence>
<evidence type="ECO:0000313" key="8">
    <source>
        <dbReference type="Proteomes" id="UP001139559"/>
    </source>
</evidence>
<protein>
    <submittedName>
        <fullName evidence="7">DMT family transporter</fullName>
    </submittedName>
</protein>
<keyword evidence="8" id="KW-1185">Reference proteome</keyword>
<feature type="transmembrane region" description="Helical" evidence="5">
    <location>
        <begin position="36"/>
        <end position="54"/>
    </location>
</feature>
<name>A0A9X1XL57_9VIBR</name>
<dbReference type="AlphaFoldDB" id="A0A9X1XL57"/>